<name>A0AAV8T362_9ROSI</name>
<comment type="caution">
    <text evidence="1">The sequence shown here is derived from an EMBL/GenBank/DDBJ whole genome shotgun (WGS) entry which is preliminary data.</text>
</comment>
<gene>
    <name evidence="1" type="ORF">K2173_022031</name>
</gene>
<dbReference type="Proteomes" id="UP001159364">
    <property type="component" value="Linkage Group LG07"/>
</dbReference>
<accession>A0AAV8T362</accession>
<evidence type="ECO:0000313" key="2">
    <source>
        <dbReference type="Proteomes" id="UP001159364"/>
    </source>
</evidence>
<keyword evidence="2" id="KW-1185">Reference proteome</keyword>
<dbReference type="EMBL" id="JAIWQS010000007">
    <property type="protein sequence ID" value="KAJ8760993.1"/>
    <property type="molecule type" value="Genomic_DNA"/>
</dbReference>
<reference evidence="1 2" key="1">
    <citation type="submission" date="2021-09" db="EMBL/GenBank/DDBJ databases">
        <title>Genomic insights and catalytic innovation underlie evolution of tropane alkaloids biosynthesis.</title>
        <authorList>
            <person name="Wang Y.-J."/>
            <person name="Tian T."/>
            <person name="Huang J.-P."/>
            <person name="Huang S.-X."/>
        </authorList>
    </citation>
    <scope>NUCLEOTIDE SEQUENCE [LARGE SCALE GENOMIC DNA]</scope>
    <source>
        <strain evidence="1">KIB-2018</strain>
        <tissue evidence="1">Leaf</tissue>
    </source>
</reference>
<protein>
    <submittedName>
        <fullName evidence="1">Uncharacterized protein</fullName>
    </submittedName>
</protein>
<proteinExistence type="predicted"/>
<sequence length="154" mass="17762">MIGCQACSSVKRRLSKVCLRNIRDLSMPGSEIPNWFAQEIVFSERKNRELVAVIVGIVYSLDHQMAEDLRPSIPVLPDVQARILKRNKPVFNTTLHLLGVPRSHEDQIYLCRYAHFHPLVSMLKNGCKIEIIKRQPPVIEGFNLKEVWDLYGLR</sequence>
<organism evidence="1 2">
    <name type="scientific">Erythroxylum novogranatense</name>
    <dbReference type="NCBI Taxonomy" id="1862640"/>
    <lineage>
        <taxon>Eukaryota</taxon>
        <taxon>Viridiplantae</taxon>
        <taxon>Streptophyta</taxon>
        <taxon>Embryophyta</taxon>
        <taxon>Tracheophyta</taxon>
        <taxon>Spermatophyta</taxon>
        <taxon>Magnoliopsida</taxon>
        <taxon>eudicotyledons</taxon>
        <taxon>Gunneridae</taxon>
        <taxon>Pentapetalae</taxon>
        <taxon>rosids</taxon>
        <taxon>fabids</taxon>
        <taxon>Malpighiales</taxon>
        <taxon>Erythroxylaceae</taxon>
        <taxon>Erythroxylum</taxon>
    </lineage>
</organism>
<evidence type="ECO:0000313" key="1">
    <source>
        <dbReference type="EMBL" id="KAJ8760993.1"/>
    </source>
</evidence>
<dbReference type="AlphaFoldDB" id="A0AAV8T362"/>